<evidence type="ECO:0000313" key="3">
    <source>
        <dbReference type="EMBL" id="QEI05167.1"/>
    </source>
</evidence>
<dbReference type="KEGG" id="pacr:FXN63_04440"/>
<dbReference type="AlphaFoldDB" id="A0A5C0AXR3"/>
<sequence>MPRLVELARRRTLVLALAALGMGSVSAFAVAQAPLPLPLKITAPAGPGGGWDSAARSLQQVLNTTGIARNVQVVNVPGAGGTVGLAQFANNTKGDGNQLLVMGITMVGAVLTNQAPVGLDAVTPIARLTGDPLVVVVPANSPYKTLADLAAALKADTAKVVWAGGSAGGADHILAGLIAKAAGGDAAKLNYVPFSGGGEALAEMLGGRVAAGVSGYNEFESQIKAGKLRALAVSTPKRIEGVNVPTVREAGLDVELTNWRGVMGGPGLNEGQKAALVSAVERAVKSPEWEKIRKARGWDDAYLPADEFAAFLKSDQARVKGALTSIGLVK</sequence>
<evidence type="ECO:0000256" key="2">
    <source>
        <dbReference type="SAM" id="SignalP"/>
    </source>
</evidence>
<comment type="similarity">
    <text evidence="1">Belongs to the UPF0065 (bug) family.</text>
</comment>
<keyword evidence="2" id="KW-0732">Signal</keyword>
<dbReference type="PANTHER" id="PTHR42928">
    <property type="entry name" value="TRICARBOXYLATE-BINDING PROTEIN"/>
    <property type="match status" value="1"/>
</dbReference>
<dbReference type="Gene3D" id="3.40.190.10">
    <property type="entry name" value="Periplasmic binding protein-like II"/>
    <property type="match status" value="1"/>
</dbReference>
<dbReference type="InterPro" id="IPR042100">
    <property type="entry name" value="Bug_dom1"/>
</dbReference>
<dbReference type="Proteomes" id="UP000325161">
    <property type="component" value="Chromosome"/>
</dbReference>
<dbReference type="RefSeq" id="WP_148813212.1">
    <property type="nucleotide sequence ID" value="NZ_CP043046.1"/>
</dbReference>
<reference evidence="3 4" key="1">
    <citation type="submission" date="2019-08" db="EMBL/GenBank/DDBJ databases">
        <title>Amphibian skin-associated Pigmentiphaga: genome sequence and occurrence across geography and hosts.</title>
        <authorList>
            <person name="Bletz M.C."/>
            <person name="Bunk B."/>
            <person name="Sproeer C."/>
            <person name="Biwer P."/>
            <person name="Reiter S."/>
            <person name="Rabemananjara F.C.E."/>
            <person name="Schulz S."/>
            <person name="Overmann J."/>
            <person name="Vences M."/>
        </authorList>
    </citation>
    <scope>NUCLEOTIDE SEQUENCE [LARGE SCALE GENOMIC DNA]</scope>
    <source>
        <strain evidence="3 4">Mada1488</strain>
    </source>
</reference>
<dbReference type="InterPro" id="IPR005064">
    <property type="entry name" value="BUG"/>
</dbReference>
<feature type="chain" id="PRO_5022871614" evidence="2">
    <location>
        <begin position="30"/>
        <end position="330"/>
    </location>
</feature>
<dbReference type="EMBL" id="CP043046">
    <property type="protein sequence ID" value="QEI05167.1"/>
    <property type="molecule type" value="Genomic_DNA"/>
</dbReference>
<dbReference type="Pfam" id="PF03401">
    <property type="entry name" value="TctC"/>
    <property type="match status" value="1"/>
</dbReference>
<evidence type="ECO:0000313" key="4">
    <source>
        <dbReference type="Proteomes" id="UP000325161"/>
    </source>
</evidence>
<name>A0A5C0AXR3_9BURK</name>
<keyword evidence="4" id="KW-1185">Reference proteome</keyword>
<protein>
    <submittedName>
        <fullName evidence="3">Tripartite tricarboxylate transporter substrate binding protein</fullName>
    </submittedName>
</protein>
<feature type="signal peptide" evidence="2">
    <location>
        <begin position="1"/>
        <end position="29"/>
    </location>
</feature>
<evidence type="ECO:0000256" key="1">
    <source>
        <dbReference type="ARBA" id="ARBA00006987"/>
    </source>
</evidence>
<gene>
    <name evidence="3" type="ORF">FXN63_04440</name>
</gene>
<dbReference type="PANTHER" id="PTHR42928:SF3">
    <property type="entry name" value="UPF0065 PROTEIN YFLP"/>
    <property type="match status" value="1"/>
</dbReference>
<accession>A0A5C0AXR3</accession>
<dbReference type="PIRSF" id="PIRSF017082">
    <property type="entry name" value="YflP"/>
    <property type="match status" value="1"/>
</dbReference>
<dbReference type="Gene3D" id="3.40.190.150">
    <property type="entry name" value="Bordetella uptake gene, domain 1"/>
    <property type="match status" value="1"/>
</dbReference>
<dbReference type="CDD" id="cd07012">
    <property type="entry name" value="PBP2_Bug_TTT"/>
    <property type="match status" value="1"/>
</dbReference>
<proteinExistence type="inferred from homology"/>
<dbReference type="OrthoDB" id="9780943at2"/>
<dbReference type="SUPFAM" id="SSF53850">
    <property type="entry name" value="Periplasmic binding protein-like II"/>
    <property type="match status" value="1"/>
</dbReference>
<organism evidence="3 4">
    <name type="scientific">Pigmentiphaga aceris</name>
    <dbReference type="NCBI Taxonomy" id="1940612"/>
    <lineage>
        <taxon>Bacteria</taxon>
        <taxon>Pseudomonadati</taxon>
        <taxon>Pseudomonadota</taxon>
        <taxon>Betaproteobacteria</taxon>
        <taxon>Burkholderiales</taxon>
        <taxon>Alcaligenaceae</taxon>
        <taxon>Pigmentiphaga</taxon>
    </lineage>
</organism>